<gene>
    <name evidence="2" type="ORF">Poli38472_008669</name>
</gene>
<dbReference type="PANTHER" id="PTHR13510">
    <property type="entry name" value="FYVE-FINGER-CONTAINING RAB5 EFFECTOR PROTEIN RABENOSYN-5-RELATED"/>
    <property type="match status" value="1"/>
</dbReference>
<name>A0A8K1C3Z4_PYTOL</name>
<evidence type="ECO:0008006" key="4">
    <source>
        <dbReference type="Google" id="ProtNLM"/>
    </source>
</evidence>
<dbReference type="InterPro" id="IPR052727">
    <property type="entry name" value="Rab4/Rab5_effector"/>
</dbReference>
<feature type="region of interest" description="Disordered" evidence="1">
    <location>
        <begin position="529"/>
        <end position="550"/>
    </location>
</feature>
<keyword evidence="3" id="KW-1185">Reference proteome</keyword>
<feature type="region of interest" description="Disordered" evidence="1">
    <location>
        <begin position="381"/>
        <end position="411"/>
    </location>
</feature>
<dbReference type="AlphaFoldDB" id="A0A8K1C3Z4"/>
<accession>A0A8K1C3Z4</accession>
<proteinExistence type="predicted"/>
<feature type="compositionally biased region" description="Basic and acidic residues" evidence="1">
    <location>
        <begin position="390"/>
        <end position="409"/>
    </location>
</feature>
<evidence type="ECO:0000313" key="2">
    <source>
        <dbReference type="EMBL" id="TMW56021.1"/>
    </source>
</evidence>
<comment type="caution">
    <text evidence="2">The sequence shown here is derived from an EMBL/GenBank/DDBJ whole genome shotgun (WGS) entry which is preliminary data.</text>
</comment>
<evidence type="ECO:0000313" key="3">
    <source>
        <dbReference type="Proteomes" id="UP000794436"/>
    </source>
</evidence>
<dbReference type="Proteomes" id="UP000794436">
    <property type="component" value="Unassembled WGS sequence"/>
</dbReference>
<dbReference type="OrthoDB" id="113601at2759"/>
<dbReference type="EMBL" id="SPLM01000146">
    <property type="protein sequence ID" value="TMW56021.1"/>
    <property type="molecule type" value="Genomic_DNA"/>
</dbReference>
<sequence length="604" mass="68952">MPSDFPVPRTELPKVHVSRQEYLARKLQMEHMVEQMVQEYEEYSETNLRFIDPRRWRQVATRERMKLYKERWSFVNGTTPSVNSTSTTSSANEDEGSRWMHRMISTSETAENLKFMLLVGERPGRVEDAMHAVVAANQEELALVVIYLHEEVADCAILNTMESPTQEEPFRYLGYKWFVKPSPGASRLVKNRDSLYVEYSGMTKTTGGAVLGYHLMHSIDIPNFPDFRDRNCVRISQSIRTLYYQKEPDVVEVFMMGNVDISGLIVSPIASVFAYDALFGMPRSVDCGEAKRLTELIRTRRLDRASRGRNLQQNLAPICSLCHHEKKMFSKTKLMACELCERTVCHRCCVAKRIFKSSGILGHYEKANCCKACLHDIRQAAQRGHNKSGRPRERSQSSRKKTSESEKPRQRCRSYLGSAQVTANINEKPGISITSTVLTEVRSSVGSYEEVEQDRASVASYGRSRRSSLIQELHDGDAVLRSSCISEESDVISIAPSVLGDSSIMPMPQQESDLIPLTLIEYPTQVSRGNCRGPHQHVQQPATYRSRRHSVPPVEEDFFARMQRLNQMAEATYHTIQVNETKMIQMQKCQFSSDRGDQRRVVYS</sequence>
<reference evidence="2" key="1">
    <citation type="submission" date="2019-03" db="EMBL/GenBank/DDBJ databases">
        <title>Long read genome sequence of the mycoparasitic Pythium oligandrum ATCC 38472 isolated from sugarbeet rhizosphere.</title>
        <authorList>
            <person name="Gaulin E."/>
        </authorList>
    </citation>
    <scope>NUCLEOTIDE SEQUENCE</scope>
    <source>
        <strain evidence="2">ATCC 38472_TT</strain>
    </source>
</reference>
<dbReference type="PANTHER" id="PTHR13510:SF44">
    <property type="entry name" value="RABENOSYN-5"/>
    <property type="match status" value="1"/>
</dbReference>
<evidence type="ECO:0000256" key="1">
    <source>
        <dbReference type="SAM" id="MobiDB-lite"/>
    </source>
</evidence>
<protein>
    <recommendedName>
        <fullName evidence="4">FYVE-type domain-containing protein</fullName>
    </recommendedName>
</protein>
<organism evidence="2 3">
    <name type="scientific">Pythium oligandrum</name>
    <name type="common">Mycoparasitic fungus</name>
    <dbReference type="NCBI Taxonomy" id="41045"/>
    <lineage>
        <taxon>Eukaryota</taxon>
        <taxon>Sar</taxon>
        <taxon>Stramenopiles</taxon>
        <taxon>Oomycota</taxon>
        <taxon>Peronosporomycetes</taxon>
        <taxon>Pythiales</taxon>
        <taxon>Pythiaceae</taxon>
        <taxon>Pythium</taxon>
    </lineage>
</organism>